<dbReference type="InterPro" id="IPR036322">
    <property type="entry name" value="WD40_repeat_dom_sf"/>
</dbReference>
<keyword evidence="3" id="KW-1185">Reference proteome</keyword>
<name>A0AAV2YSS9_9STRA</name>
<reference evidence="2" key="2">
    <citation type="journal article" date="2023" name="Microbiol Resour">
        <title>Decontamination and Annotation of the Draft Genome Sequence of the Oomycete Lagenidium giganteum ARSEF 373.</title>
        <authorList>
            <person name="Morgan W.R."/>
            <person name="Tartar A."/>
        </authorList>
    </citation>
    <scope>NUCLEOTIDE SEQUENCE</scope>
    <source>
        <strain evidence="2">ARSEF 373</strain>
    </source>
</reference>
<evidence type="ECO:0000256" key="1">
    <source>
        <dbReference type="SAM" id="MobiDB-lite"/>
    </source>
</evidence>
<dbReference type="Gene3D" id="2.130.10.10">
    <property type="entry name" value="YVTN repeat-like/Quinoprotein amine dehydrogenase"/>
    <property type="match status" value="1"/>
</dbReference>
<reference evidence="2" key="1">
    <citation type="submission" date="2022-11" db="EMBL/GenBank/DDBJ databases">
        <authorList>
            <person name="Morgan W.R."/>
            <person name="Tartar A."/>
        </authorList>
    </citation>
    <scope>NUCLEOTIDE SEQUENCE</scope>
    <source>
        <strain evidence="2">ARSEF 373</strain>
    </source>
</reference>
<dbReference type="InterPro" id="IPR053290">
    <property type="entry name" value="TSET_complex_member"/>
</dbReference>
<dbReference type="EMBL" id="DAKRPA010000172">
    <property type="protein sequence ID" value="DAZ96282.1"/>
    <property type="molecule type" value="Genomic_DNA"/>
</dbReference>
<accession>A0AAV2YSS9</accession>
<dbReference type="InterPro" id="IPR015943">
    <property type="entry name" value="WD40/YVTN_repeat-like_dom_sf"/>
</dbReference>
<feature type="compositionally biased region" description="Low complexity" evidence="1">
    <location>
        <begin position="111"/>
        <end position="122"/>
    </location>
</feature>
<dbReference type="SUPFAM" id="SSF50978">
    <property type="entry name" value="WD40 repeat-like"/>
    <property type="match status" value="1"/>
</dbReference>
<feature type="compositionally biased region" description="Polar residues" evidence="1">
    <location>
        <begin position="123"/>
        <end position="141"/>
    </location>
</feature>
<dbReference type="PANTHER" id="PTHR45521:SF2">
    <property type="entry name" value="TRANSDUCIN_WD40 REPEAT-LIKE SUPERFAMILY PROTEIN"/>
    <property type="match status" value="1"/>
</dbReference>
<feature type="compositionally biased region" description="Basic and acidic residues" evidence="1">
    <location>
        <begin position="687"/>
        <end position="702"/>
    </location>
</feature>
<proteinExistence type="predicted"/>
<feature type="region of interest" description="Disordered" evidence="1">
    <location>
        <begin position="677"/>
        <end position="707"/>
    </location>
</feature>
<protein>
    <submittedName>
        <fullName evidence="2">Uncharacterized protein</fullName>
    </submittedName>
</protein>
<evidence type="ECO:0000313" key="3">
    <source>
        <dbReference type="Proteomes" id="UP001146120"/>
    </source>
</evidence>
<gene>
    <name evidence="2" type="ORF">N0F65_008315</name>
</gene>
<feature type="region of interest" description="Disordered" evidence="1">
    <location>
        <begin position="95"/>
        <end position="141"/>
    </location>
</feature>
<evidence type="ECO:0000313" key="2">
    <source>
        <dbReference type="EMBL" id="DAZ96282.1"/>
    </source>
</evidence>
<organism evidence="2 3">
    <name type="scientific">Lagenidium giganteum</name>
    <dbReference type="NCBI Taxonomy" id="4803"/>
    <lineage>
        <taxon>Eukaryota</taxon>
        <taxon>Sar</taxon>
        <taxon>Stramenopiles</taxon>
        <taxon>Oomycota</taxon>
        <taxon>Peronosporomycetes</taxon>
        <taxon>Pythiales</taxon>
        <taxon>Pythiaceae</taxon>
    </lineage>
</organism>
<sequence length="1104" mass="120749">MSAAATAMTERTMTPTIPRDSIYDLQRSLGGVDVLAYLAPADGFSDKKPCKWVEVAFHPVRPWVATIEAKGLGAVWNYETREIVLEFSLEISTGQENAEAGDDDDDGAGAGAAQATPTATTTSRSLLQRSGSPTTSYVRPLRSKQSSLRMLFYDHEAIASTTKTAHERTCFDEWLVILTSTHVVLCDINQNSAIRSISPDDLQRQMPTSVEILPGGLIGVGCQDGKLRIWSPSLWRTVETVDTGSARELQHLVLVPGGDSSHLVGSTLDGKVVAWKVSPIGSGCECVRVNDVELKDYFKAFDTGNSLMELKFHALQEVVSGTSKDGTSFFFDVAPLIRLNKPMPLVGILPPAKAQGAIVLPSTRKSAFMLVSIAPSGTTLMVSELMSKGRVVGKDNTPSSFHEFGVACSYESRDVRHHFSQLVQKKLKIVALTSSVNSASDFCCMTNYGMLVLQLSCLPSIVPIMVTRGAEKAPLVAFPSVCRVVVRFYNEETSSKQEDYKLQSGMDAPNEKMRIPTLETNPVHTTILSALLPASTHVEILQMDSELKNQKSINFHMAFSGNAIAVAWHAQRSRFALLVPQEPNARRLTRATSSAVPTPKRRAFMFGGSKGNNEDGAESARLRNAMARVMSLAIYDVSKDGHVELVDDNCGPDDHMLHIFSGPLLGIVRYEADDEGLTGSDAAGKPGGDHHDSPSARNKRTESNVFATTPTSAAVTAAAALSSSGSTPTTDATTDIKKTYLEFYDWDNLEKQTSRHQHGQLKKVGTAVDCPLNMAWEQTTKRFCALVYPQCIKIYRVSRGDEQAFACLHEIPTPQAACSIKWFHHTLFVTTDDTIKCFVVCKTRYFTFDLASHNMFGEPNVKHFQQQLYEFPRQQFLPLGAHTILGVRNQALVVAGPTQALHLVDLSNKVLQCCLLISIGQADLAVKVAEAFSPDLREWIASVLEAFGFVAQALALSTSSLRQKIDLCVKHNLLDELPSLLSSTVEDSESSVGTSPYQRGCTTLHRAGRVDALKVLLESAKAAQRLNDEIFLSSLLRDTTELVDRLRASRQWAPAFHVVKNGAAKAQGTELMKHWNQDLTAANAPWKHALDQQEIRSPQVSLVP</sequence>
<dbReference type="Proteomes" id="UP001146120">
    <property type="component" value="Unassembled WGS sequence"/>
</dbReference>
<dbReference type="AlphaFoldDB" id="A0AAV2YSS9"/>
<comment type="caution">
    <text evidence="2">The sequence shown here is derived from an EMBL/GenBank/DDBJ whole genome shotgun (WGS) entry which is preliminary data.</text>
</comment>
<dbReference type="PANTHER" id="PTHR45521">
    <property type="entry name" value="TSET COMPLEX MEMBER TSTF"/>
    <property type="match status" value="1"/>
</dbReference>